<dbReference type="EMBL" id="CP002271">
    <property type="protein sequence ID" value="ADO75571.1"/>
    <property type="molecule type" value="Genomic_DNA"/>
</dbReference>
<dbReference type="GO" id="GO:0000731">
    <property type="term" value="P:DNA synthesis involved in DNA repair"/>
    <property type="evidence" value="ECO:0007669"/>
    <property type="project" value="TreeGrafter"/>
</dbReference>
<dbReference type="GO" id="GO:0006302">
    <property type="term" value="P:double-strand break repair"/>
    <property type="evidence" value="ECO:0007669"/>
    <property type="project" value="TreeGrafter"/>
</dbReference>
<gene>
    <name evidence="3" type="ordered locus">STAUR_7816</name>
</gene>
<dbReference type="SUPFAM" id="SSF52540">
    <property type="entry name" value="P-loop containing nucleoside triphosphate hydrolases"/>
    <property type="match status" value="1"/>
</dbReference>
<feature type="region of interest" description="Disordered" evidence="1">
    <location>
        <begin position="1"/>
        <end position="69"/>
    </location>
</feature>
<dbReference type="PANTHER" id="PTHR32182:SF22">
    <property type="entry name" value="ATP-DEPENDENT ENDONUCLEASE, OLD FAMILY-RELATED"/>
    <property type="match status" value="1"/>
</dbReference>
<dbReference type="HOGENOM" id="CLU_035814_3_1_7"/>
<evidence type="ECO:0000313" key="4">
    <source>
        <dbReference type="Proteomes" id="UP000001351"/>
    </source>
</evidence>
<dbReference type="KEGG" id="sur:STAUR_7816"/>
<dbReference type="GO" id="GO:0005524">
    <property type="term" value="F:ATP binding"/>
    <property type="evidence" value="ECO:0007669"/>
    <property type="project" value="InterPro"/>
</dbReference>
<dbReference type="InterPro" id="IPR003959">
    <property type="entry name" value="ATPase_AAA_core"/>
</dbReference>
<dbReference type="GO" id="GO:0016887">
    <property type="term" value="F:ATP hydrolysis activity"/>
    <property type="evidence" value="ECO:0007669"/>
    <property type="project" value="InterPro"/>
</dbReference>
<feature type="compositionally biased region" description="Basic and acidic residues" evidence="1">
    <location>
        <begin position="1"/>
        <end position="12"/>
    </location>
</feature>
<dbReference type="Gene3D" id="3.40.50.300">
    <property type="entry name" value="P-loop containing nucleotide triphosphate hydrolases"/>
    <property type="match status" value="2"/>
</dbReference>
<sequence length="558" mass="61198">MAAREAAPRATDHSAGFGASHFLARHVHKGRTSSRQDHEAPPDIDVPASRGRPQDEAPTASMRLKNRRRFSGPMDEGIAGLANAGLPEPYAGSGSTAKRTPMLTRLKVEGFKSLLDVDIHFGPFTCIAGMNAVGKSNLFDAIRFLHLLTRHPIMEAVKLLRETKGRSSDPRSLFTAFEDFRSPEMRFTAEMIVAREAEDELGVTGKAAISTLQYTLAFQLSAEDDGRLELLHESLKPIKVSESSKNLGFETSKDFRDSAIQGVRRGGAFIDTAPETREITVHQEGHGGRKIPAPKSSRTVVGGSASSDFPTVLAAHREMESWHTLLLEPSAMRAPSIYGDSRFIDQRGANLPATLQRLARLEKTPGKTYAQLANKLAHLLEDVRELRVRDDPKTETLTVELRGRDDVFHPARALSDGTLRFLILATLALDPETRGVICLEEPENGIHPDRIPAMVSLLRDIAVDPTGAIGQDNPLRQVIVNTHSPIVFESIDSNELVFLESVEAIRGDARGKVTIPHIPGGSWRHRLSEKSAKLAPGKLYPYLGKQGSFDFITEPPKP</sequence>
<feature type="region of interest" description="Disordered" evidence="1">
    <location>
        <begin position="282"/>
        <end position="303"/>
    </location>
</feature>
<dbReference type="AlphaFoldDB" id="E3FLX2"/>
<evidence type="ECO:0000259" key="2">
    <source>
        <dbReference type="Pfam" id="PF13304"/>
    </source>
</evidence>
<name>E3FLX2_STIAD</name>
<proteinExistence type="predicted"/>
<dbReference type="STRING" id="378806.STAUR_7816"/>
<feature type="domain" description="ATPase AAA-type core" evidence="2">
    <location>
        <begin position="124"/>
        <end position="487"/>
    </location>
</feature>
<evidence type="ECO:0000313" key="3">
    <source>
        <dbReference type="EMBL" id="ADO75571.1"/>
    </source>
</evidence>
<protein>
    <submittedName>
        <fullName evidence="3">Conserved uncharacterized protein</fullName>
    </submittedName>
</protein>
<organism evidence="3 4">
    <name type="scientific">Stigmatella aurantiaca (strain DW4/3-1)</name>
    <dbReference type="NCBI Taxonomy" id="378806"/>
    <lineage>
        <taxon>Bacteria</taxon>
        <taxon>Pseudomonadati</taxon>
        <taxon>Myxococcota</taxon>
        <taxon>Myxococcia</taxon>
        <taxon>Myxococcales</taxon>
        <taxon>Cystobacterineae</taxon>
        <taxon>Archangiaceae</taxon>
        <taxon>Stigmatella</taxon>
    </lineage>
</organism>
<reference evidence="3 4" key="1">
    <citation type="journal article" date="2011" name="Mol. Biol. Evol.">
        <title>Comparative genomic analysis of fruiting body formation in Myxococcales.</title>
        <authorList>
            <person name="Huntley S."/>
            <person name="Hamann N."/>
            <person name="Wegener-Feldbrugge S."/>
            <person name="Treuner-Lange A."/>
            <person name="Kube M."/>
            <person name="Reinhardt R."/>
            <person name="Klages S."/>
            <person name="Muller R."/>
            <person name="Ronning C.M."/>
            <person name="Nierman W.C."/>
            <person name="Sogaard-Andersen L."/>
        </authorList>
    </citation>
    <scope>NUCLEOTIDE SEQUENCE [LARGE SCALE GENOMIC DNA]</scope>
    <source>
        <strain evidence="3 4">DW4/3-1</strain>
    </source>
</reference>
<dbReference type="InterPro" id="IPR027417">
    <property type="entry name" value="P-loop_NTPase"/>
</dbReference>
<feature type="compositionally biased region" description="Basic residues" evidence="1">
    <location>
        <begin position="23"/>
        <end position="32"/>
    </location>
</feature>
<dbReference type="Pfam" id="PF13304">
    <property type="entry name" value="AAA_21"/>
    <property type="match status" value="1"/>
</dbReference>
<dbReference type="eggNOG" id="COG4637">
    <property type="taxonomic scope" value="Bacteria"/>
</dbReference>
<keyword evidence="4" id="KW-1185">Reference proteome</keyword>
<dbReference type="Proteomes" id="UP000001351">
    <property type="component" value="Chromosome"/>
</dbReference>
<dbReference type="PANTHER" id="PTHR32182">
    <property type="entry name" value="DNA REPLICATION AND REPAIR PROTEIN RECF"/>
    <property type="match status" value="1"/>
</dbReference>
<evidence type="ECO:0000256" key="1">
    <source>
        <dbReference type="SAM" id="MobiDB-lite"/>
    </source>
</evidence>
<accession>E3FLX2</accession>